<name>B0XIB5_CULQU</name>
<dbReference type="KEGG" id="cqu:CpipJ_CPIJ018932"/>
<gene>
    <name evidence="3" type="primary">6053271</name>
    <name evidence="2" type="ORF">CpipJ_CPIJ018932</name>
</gene>
<dbReference type="AlphaFoldDB" id="B0XIB5"/>
<accession>B0XIB5</accession>
<dbReference type="STRING" id="7176.B0XIB5"/>
<dbReference type="eggNOG" id="ENOG502QRZS">
    <property type="taxonomic scope" value="Eukaryota"/>
</dbReference>
<reference evidence="2" key="1">
    <citation type="submission" date="2007-03" db="EMBL/GenBank/DDBJ databases">
        <title>Annotation of Culex pipiens quinquefasciatus.</title>
        <authorList>
            <consortium name="The Broad Institute Genome Sequencing Platform"/>
            <person name="Atkinson P.W."/>
            <person name="Hemingway J."/>
            <person name="Christensen B.M."/>
            <person name="Higgs S."/>
            <person name="Kodira C."/>
            <person name="Hannick L."/>
            <person name="Megy K."/>
            <person name="O'Leary S."/>
            <person name="Pearson M."/>
            <person name="Haas B.J."/>
            <person name="Mauceli E."/>
            <person name="Wortman J.R."/>
            <person name="Lee N.H."/>
            <person name="Guigo R."/>
            <person name="Stanke M."/>
            <person name="Alvarado L."/>
            <person name="Amedeo P."/>
            <person name="Antoine C.H."/>
            <person name="Arensburger P."/>
            <person name="Bidwell S.L."/>
            <person name="Crawford M."/>
            <person name="Camaro F."/>
            <person name="Devon K."/>
            <person name="Engels R."/>
            <person name="Hammond M."/>
            <person name="Howarth C."/>
            <person name="Koehrsen M."/>
            <person name="Lawson D."/>
            <person name="Montgomery P."/>
            <person name="Nene V."/>
            <person name="Nusbaum C."/>
            <person name="Puiu D."/>
            <person name="Romero-Severson J."/>
            <person name="Severson D.W."/>
            <person name="Shumway M."/>
            <person name="Sisk P."/>
            <person name="Stolte C."/>
            <person name="Zeng Q."/>
            <person name="Eisenstadt E."/>
            <person name="Fraser-Liggett C."/>
            <person name="Strausberg R."/>
            <person name="Galagan J."/>
            <person name="Birren B."/>
            <person name="Collins F.H."/>
        </authorList>
    </citation>
    <scope>NUCLEOTIDE SEQUENCE [LARGE SCALE GENOMIC DNA]</scope>
    <source>
        <strain evidence="2">JHB</strain>
    </source>
</reference>
<dbReference type="VEuPathDB" id="VectorBase:CQUJHB005643"/>
<reference evidence="3" key="2">
    <citation type="submission" date="2020-05" db="UniProtKB">
        <authorList>
            <consortium name="EnsemblMetazoa"/>
        </authorList>
    </citation>
    <scope>IDENTIFICATION</scope>
    <source>
        <strain evidence="3">JHB</strain>
    </source>
</reference>
<evidence type="ECO:0000313" key="2">
    <source>
        <dbReference type="EMBL" id="EDS29142.1"/>
    </source>
</evidence>
<sequence>MPRVHPTTKLGVYGQYDLNPEKAVTLYTESKLQNKFYIKTPNWDVARLSFELKGIQSNREYEEVTKEQNRMRAHSYDQFRLNEKRLANAEKLLRLLWDDFVEVNDFLKDCEAKENESYETMDVEKKKQSHYNEEIGKLDSDLSFLNKFIHEYDKTVDEYKIFEEVLVQTIHTSVIFENINDLMKRCDSLHAHKFKIMLHHDFHLAQSNLNREAEENRARSEEQRVATNTTNMLVQRMLE</sequence>
<evidence type="ECO:0000313" key="4">
    <source>
        <dbReference type="Proteomes" id="UP000002320"/>
    </source>
</evidence>
<feature type="domain" description="DUF4200" evidence="1">
    <location>
        <begin position="55"/>
        <end position="170"/>
    </location>
</feature>
<dbReference type="VEuPathDB" id="VectorBase:CPIJ018932"/>
<evidence type="ECO:0000313" key="3">
    <source>
        <dbReference type="EnsemblMetazoa" id="CPIJ018932-PA"/>
    </source>
</evidence>
<dbReference type="EnsemblMetazoa" id="CPIJ018932-RA">
    <property type="protein sequence ID" value="CPIJ018932-PA"/>
    <property type="gene ID" value="CPIJ018932"/>
</dbReference>
<keyword evidence="4" id="KW-1185">Reference proteome</keyword>
<dbReference type="HOGENOM" id="CLU_1162143_0_0_1"/>
<organism>
    <name type="scientific">Culex quinquefasciatus</name>
    <name type="common">Southern house mosquito</name>
    <name type="synonym">Culex pungens</name>
    <dbReference type="NCBI Taxonomy" id="7176"/>
    <lineage>
        <taxon>Eukaryota</taxon>
        <taxon>Metazoa</taxon>
        <taxon>Ecdysozoa</taxon>
        <taxon>Arthropoda</taxon>
        <taxon>Hexapoda</taxon>
        <taxon>Insecta</taxon>
        <taxon>Pterygota</taxon>
        <taxon>Neoptera</taxon>
        <taxon>Endopterygota</taxon>
        <taxon>Diptera</taxon>
        <taxon>Nematocera</taxon>
        <taxon>Culicoidea</taxon>
        <taxon>Culicidae</taxon>
        <taxon>Culicinae</taxon>
        <taxon>Culicini</taxon>
        <taxon>Culex</taxon>
        <taxon>Culex</taxon>
    </lineage>
</organism>
<dbReference type="Pfam" id="PF13863">
    <property type="entry name" value="DUF4200"/>
    <property type="match status" value="1"/>
</dbReference>
<evidence type="ECO:0000259" key="1">
    <source>
        <dbReference type="Pfam" id="PF13863"/>
    </source>
</evidence>
<dbReference type="OMA" id="REYMDIT"/>
<dbReference type="Proteomes" id="UP000002320">
    <property type="component" value="Unassembled WGS sequence"/>
</dbReference>
<dbReference type="InParanoid" id="B0XIB5"/>
<protein>
    <recommendedName>
        <fullName evidence="1">DUF4200 domain-containing protein</fullName>
    </recommendedName>
</protein>
<dbReference type="InterPro" id="IPR025252">
    <property type="entry name" value="DUF4200"/>
</dbReference>
<dbReference type="OrthoDB" id="10264298at2759"/>
<proteinExistence type="predicted"/>
<dbReference type="EMBL" id="DS233283">
    <property type="protein sequence ID" value="EDS29142.1"/>
    <property type="molecule type" value="Genomic_DNA"/>
</dbReference>